<dbReference type="Proteomes" id="UP001242811">
    <property type="component" value="Unassembled WGS sequence"/>
</dbReference>
<reference evidence="1 2" key="1">
    <citation type="submission" date="2023-07" db="EMBL/GenBank/DDBJ databases">
        <title>Genomic Encyclopedia of Type Strains, Phase IV (KMG-IV): sequencing the most valuable type-strain genomes for metagenomic binning, comparative biology and taxonomic classification.</title>
        <authorList>
            <person name="Goeker M."/>
        </authorList>
    </citation>
    <scope>NUCLEOTIDE SEQUENCE [LARGE SCALE GENOMIC DNA]</scope>
    <source>
        <strain evidence="1 2">DSM 14914</strain>
    </source>
</reference>
<organism evidence="1 2">
    <name type="scientific">Paenibacillus brasilensis</name>
    <dbReference type="NCBI Taxonomy" id="128574"/>
    <lineage>
        <taxon>Bacteria</taxon>
        <taxon>Bacillati</taxon>
        <taxon>Bacillota</taxon>
        <taxon>Bacilli</taxon>
        <taxon>Bacillales</taxon>
        <taxon>Paenibacillaceae</taxon>
        <taxon>Paenibacillus</taxon>
    </lineage>
</organism>
<keyword evidence="2" id="KW-1185">Reference proteome</keyword>
<protein>
    <submittedName>
        <fullName evidence="1">Uncharacterized protein</fullName>
    </submittedName>
</protein>
<accession>A0ABU0KTD6</accession>
<name>A0ABU0KTD6_9BACL</name>
<evidence type="ECO:0000313" key="1">
    <source>
        <dbReference type="EMBL" id="MDQ0492707.1"/>
    </source>
</evidence>
<sequence length="58" mass="7140">MTYYYCYMYQLAVYHYRRGRILAGQKDTLNYLSLSQQRNWFKPPISIEVLQEHMQQSD</sequence>
<gene>
    <name evidence="1" type="ORF">QOZ95_000856</name>
</gene>
<evidence type="ECO:0000313" key="2">
    <source>
        <dbReference type="Proteomes" id="UP001242811"/>
    </source>
</evidence>
<comment type="caution">
    <text evidence="1">The sequence shown here is derived from an EMBL/GenBank/DDBJ whole genome shotgun (WGS) entry which is preliminary data.</text>
</comment>
<dbReference type="EMBL" id="JAUSWA010000003">
    <property type="protein sequence ID" value="MDQ0492707.1"/>
    <property type="molecule type" value="Genomic_DNA"/>
</dbReference>
<proteinExistence type="predicted"/>